<dbReference type="AlphaFoldDB" id="A0AAE0P6E2"/>
<comment type="caution">
    <text evidence="1">The sequence shown here is derived from an EMBL/GenBank/DDBJ whole genome shotgun (WGS) entry which is preliminary data.</text>
</comment>
<evidence type="ECO:0000313" key="2">
    <source>
        <dbReference type="Proteomes" id="UP001285441"/>
    </source>
</evidence>
<sequence>MMATLASLTNALGLASPARLAGSGEGWRESRLINMLPRCTVASTTVQASKLPIYRSGGSPWTDGWLRSCTDWPSRTSMQCASPPCPRIFSIRLATLPSSSVRPGSPSQLILVYQIRAVSFLITSIPPLSSWTRLPVPTP</sequence>
<evidence type="ECO:0000313" key="1">
    <source>
        <dbReference type="EMBL" id="KAK3394211.1"/>
    </source>
</evidence>
<accession>A0AAE0P6E2</accession>
<reference evidence="1" key="1">
    <citation type="journal article" date="2023" name="Mol. Phylogenet. Evol.">
        <title>Genome-scale phylogeny and comparative genomics of the fungal order Sordariales.</title>
        <authorList>
            <person name="Hensen N."/>
            <person name="Bonometti L."/>
            <person name="Westerberg I."/>
            <person name="Brannstrom I.O."/>
            <person name="Guillou S."/>
            <person name="Cros-Aarteil S."/>
            <person name="Calhoun S."/>
            <person name="Haridas S."/>
            <person name="Kuo A."/>
            <person name="Mondo S."/>
            <person name="Pangilinan J."/>
            <person name="Riley R."/>
            <person name="LaButti K."/>
            <person name="Andreopoulos B."/>
            <person name="Lipzen A."/>
            <person name="Chen C."/>
            <person name="Yan M."/>
            <person name="Daum C."/>
            <person name="Ng V."/>
            <person name="Clum A."/>
            <person name="Steindorff A."/>
            <person name="Ohm R.A."/>
            <person name="Martin F."/>
            <person name="Silar P."/>
            <person name="Natvig D.O."/>
            <person name="Lalanne C."/>
            <person name="Gautier V."/>
            <person name="Ament-Velasquez S.L."/>
            <person name="Kruys A."/>
            <person name="Hutchinson M.I."/>
            <person name="Powell A.J."/>
            <person name="Barry K."/>
            <person name="Miller A.N."/>
            <person name="Grigoriev I.V."/>
            <person name="Debuchy R."/>
            <person name="Gladieux P."/>
            <person name="Hiltunen Thoren M."/>
            <person name="Johannesson H."/>
        </authorList>
    </citation>
    <scope>NUCLEOTIDE SEQUENCE</scope>
    <source>
        <strain evidence="1">CBS 232.78</strain>
    </source>
</reference>
<organism evidence="1 2">
    <name type="scientific">Podospora didyma</name>
    <dbReference type="NCBI Taxonomy" id="330526"/>
    <lineage>
        <taxon>Eukaryota</taxon>
        <taxon>Fungi</taxon>
        <taxon>Dikarya</taxon>
        <taxon>Ascomycota</taxon>
        <taxon>Pezizomycotina</taxon>
        <taxon>Sordariomycetes</taxon>
        <taxon>Sordariomycetidae</taxon>
        <taxon>Sordariales</taxon>
        <taxon>Podosporaceae</taxon>
        <taxon>Podospora</taxon>
    </lineage>
</organism>
<keyword evidence="2" id="KW-1185">Reference proteome</keyword>
<protein>
    <submittedName>
        <fullName evidence="1">Uncharacterized protein</fullName>
    </submittedName>
</protein>
<reference evidence="1" key="2">
    <citation type="submission" date="2023-06" db="EMBL/GenBank/DDBJ databases">
        <authorList>
            <consortium name="Lawrence Berkeley National Laboratory"/>
            <person name="Haridas S."/>
            <person name="Hensen N."/>
            <person name="Bonometti L."/>
            <person name="Westerberg I."/>
            <person name="Brannstrom I.O."/>
            <person name="Guillou S."/>
            <person name="Cros-Aarteil S."/>
            <person name="Calhoun S."/>
            <person name="Kuo A."/>
            <person name="Mondo S."/>
            <person name="Pangilinan J."/>
            <person name="Riley R."/>
            <person name="LaButti K."/>
            <person name="Andreopoulos B."/>
            <person name="Lipzen A."/>
            <person name="Chen C."/>
            <person name="Yanf M."/>
            <person name="Daum C."/>
            <person name="Ng V."/>
            <person name="Clum A."/>
            <person name="Steindorff A."/>
            <person name="Ohm R."/>
            <person name="Martin F."/>
            <person name="Silar P."/>
            <person name="Natvig D."/>
            <person name="Lalanne C."/>
            <person name="Gautier V."/>
            <person name="Ament-velasquez S.L."/>
            <person name="Kruys A."/>
            <person name="Hutchinson M.I."/>
            <person name="Powell A.J."/>
            <person name="Barry K."/>
            <person name="Miller A.N."/>
            <person name="Grigoriev I.V."/>
            <person name="Debuchy R."/>
            <person name="Gladieux P."/>
            <person name="Thoren M.H."/>
            <person name="Johannesson H."/>
        </authorList>
    </citation>
    <scope>NUCLEOTIDE SEQUENCE</scope>
    <source>
        <strain evidence="1">CBS 232.78</strain>
    </source>
</reference>
<name>A0AAE0P6E2_9PEZI</name>
<dbReference type="Proteomes" id="UP001285441">
    <property type="component" value="Unassembled WGS sequence"/>
</dbReference>
<proteinExistence type="predicted"/>
<gene>
    <name evidence="1" type="ORF">B0H63DRAFT_39856</name>
</gene>
<dbReference type="EMBL" id="JAULSW010000001">
    <property type="protein sequence ID" value="KAK3394211.1"/>
    <property type="molecule type" value="Genomic_DNA"/>
</dbReference>